<dbReference type="GO" id="GO:0005737">
    <property type="term" value="C:cytoplasm"/>
    <property type="evidence" value="ECO:0007669"/>
    <property type="project" value="UniProtKB-SubCell"/>
</dbReference>
<gene>
    <name evidence="11" type="ORF">B0T18DRAFT_371012</name>
</gene>
<comment type="similarity">
    <text evidence="8">Belongs to the REI1 family.</text>
</comment>
<keyword evidence="2" id="KW-0963">Cytoplasm</keyword>
<dbReference type="Pfam" id="PF12171">
    <property type="entry name" value="zf-C2H2_jaz"/>
    <property type="match status" value="1"/>
</dbReference>
<evidence type="ECO:0000313" key="11">
    <source>
        <dbReference type="EMBL" id="KAK0743238.1"/>
    </source>
</evidence>
<keyword evidence="6 11" id="KW-0863">Zinc-finger</keyword>
<feature type="compositionally biased region" description="Basic residues" evidence="9">
    <location>
        <begin position="406"/>
        <end position="419"/>
    </location>
</feature>
<evidence type="ECO:0000256" key="9">
    <source>
        <dbReference type="SAM" id="MobiDB-lite"/>
    </source>
</evidence>
<dbReference type="PROSITE" id="PS00028">
    <property type="entry name" value="ZINC_FINGER_C2H2_1"/>
    <property type="match status" value="2"/>
</dbReference>
<feature type="compositionally biased region" description="Acidic residues" evidence="9">
    <location>
        <begin position="332"/>
        <end position="343"/>
    </location>
</feature>
<keyword evidence="12" id="KW-1185">Reference proteome</keyword>
<protein>
    <submittedName>
        <fullName evidence="11">C2H2 type zinc-finger-domain-containing protein</fullName>
    </submittedName>
</protein>
<sequence>MATVSASRGGPLSSDSIKMETGMSHPYTCNTCQVAFRNSDLQKGHMRSDWHRYNLKRRVASLPPISAEVFSEKVVQARVETAAQEDKQGFQKSCDSCQKTYYSENSYRNHITSAKHKARLAAMAARANGKLDDGESIISSKLSLGDPAEDKSEVDTDAEAEFNEVVERLKKTDINNISPVRRPSNPHLSAAAQHKGEHPVSQEPTTSTTSSTATPVASEAAPDLLTLKACLFCNYESPSAPLNVHHMERIHGMFIPEKQYLVDPEGLLKHLQTRVFELNECLTCGKVKANAHAVQTHMRDKSHCQIPYTTEEEQLDIGDFYDFRSTYSDGYSDSEDEAMEDEEEKPKPKPRTKLGGKRKSKTEGSGENGEAEDGWETDSSESSLDSNDLHAVPAENHYHQYERLDKHPHHSRHDSRSHHQRDGWHAHNSNKRTHAVFYDDLELYLPSGRVAGHRSQRILYRQNLHNYAVTAEEREARQALEAAQAEDEMDVDDQGKPRRATDGTHSRALVTREMQGLMRFIDPKTREFKKVVAKGREKEVRGQKDKELEVSRMFFKQRHRNPVSYLR</sequence>
<dbReference type="AlphaFoldDB" id="A0AA40EPQ8"/>
<feature type="region of interest" description="Disordered" evidence="9">
    <location>
        <begin position="330"/>
        <end position="387"/>
    </location>
</feature>
<evidence type="ECO:0000256" key="6">
    <source>
        <dbReference type="ARBA" id="ARBA00022771"/>
    </source>
</evidence>
<evidence type="ECO:0000259" key="10">
    <source>
        <dbReference type="PROSITE" id="PS00028"/>
    </source>
</evidence>
<dbReference type="GO" id="GO:0008270">
    <property type="term" value="F:zinc ion binding"/>
    <property type="evidence" value="ECO:0007669"/>
    <property type="project" value="UniProtKB-KW"/>
</dbReference>
<dbReference type="PANTHER" id="PTHR13182:SF8">
    <property type="entry name" value="CYTOPLASMIC 60S SUBUNIT BIOGENESIS FACTOR ZNF622"/>
    <property type="match status" value="1"/>
</dbReference>
<dbReference type="InterPro" id="IPR036236">
    <property type="entry name" value="Znf_C2H2_sf"/>
</dbReference>
<proteinExistence type="inferred from homology"/>
<organism evidence="11 12">
    <name type="scientific">Schizothecium vesticola</name>
    <dbReference type="NCBI Taxonomy" id="314040"/>
    <lineage>
        <taxon>Eukaryota</taxon>
        <taxon>Fungi</taxon>
        <taxon>Dikarya</taxon>
        <taxon>Ascomycota</taxon>
        <taxon>Pezizomycotina</taxon>
        <taxon>Sordariomycetes</taxon>
        <taxon>Sordariomycetidae</taxon>
        <taxon>Sordariales</taxon>
        <taxon>Schizotheciaceae</taxon>
        <taxon>Schizothecium</taxon>
    </lineage>
</organism>
<dbReference type="SUPFAM" id="SSF57667">
    <property type="entry name" value="beta-beta-alpha zinc fingers"/>
    <property type="match status" value="2"/>
</dbReference>
<dbReference type="InterPro" id="IPR022755">
    <property type="entry name" value="Znf_C2H2_jaz"/>
</dbReference>
<feature type="region of interest" description="Disordered" evidence="9">
    <location>
        <begin position="405"/>
        <end position="426"/>
    </location>
</feature>
<dbReference type="GO" id="GO:0042273">
    <property type="term" value="P:ribosomal large subunit biogenesis"/>
    <property type="evidence" value="ECO:0007669"/>
    <property type="project" value="TreeGrafter"/>
</dbReference>
<dbReference type="InterPro" id="IPR003604">
    <property type="entry name" value="Matrin/U1-like-C_Znf_C2H2"/>
</dbReference>
<dbReference type="SMART" id="SM00451">
    <property type="entry name" value="ZnF_U1"/>
    <property type="match status" value="2"/>
</dbReference>
<feature type="compositionally biased region" description="Low complexity" evidence="9">
    <location>
        <begin position="201"/>
        <end position="216"/>
    </location>
</feature>
<feature type="compositionally biased region" description="Basic residues" evidence="9">
    <location>
        <begin position="348"/>
        <end position="360"/>
    </location>
</feature>
<evidence type="ECO:0000256" key="3">
    <source>
        <dbReference type="ARBA" id="ARBA00022517"/>
    </source>
</evidence>
<dbReference type="GO" id="GO:0003676">
    <property type="term" value="F:nucleic acid binding"/>
    <property type="evidence" value="ECO:0007669"/>
    <property type="project" value="InterPro"/>
</dbReference>
<dbReference type="SMART" id="SM00355">
    <property type="entry name" value="ZnF_C2H2"/>
    <property type="match status" value="4"/>
</dbReference>
<accession>A0AA40EPQ8</accession>
<dbReference type="InterPro" id="IPR040025">
    <property type="entry name" value="Znf622/Rei1/Reh1"/>
</dbReference>
<dbReference type="Gene3D" id="3.30.160.60">
    <property type="entry name" value="Classic Zinc Finger"/>
    <property type="match status" value="1"/>
</dbReference>
<dbReference type="PANTHER" id="PTHR13182">
    <property type="entry name" value="ZINC FINGER PROTEIN 622"/>
    <property type="match status" value="1"/>
</dbReference>
<dbReference type="Proteomes" id="UP001172155">
    <property type="component" value="Unassembled WGS sequence"/>
</dbReference>
<evidence type="ECO:0000256" key="4">
    <source>
        <dbReference type="ARBA" id="ARBA00022723"/>
    </source>
</evidence>
<keyword evidence="3" id="KW-0690">Ribosome biogenesis</keyword>
<feature type="region of interest" description="Disordered" evidence="9">
    <location>
        <begin position="174"/>
        <end position="216"/>
    </location>
</feature>
<dbReference type="InterPro" id="IPR041661">
    <property type="entry name" value="ZN622/Rei1/Reh1_Znf-C2H2"/>
</dbReference>
<evidence type="ECO:0000256" key="8">
    <source>
        <dbReference type="ARBA" id="ARBA00034126"/>
    </source>
</evidence>
<evidence type="ECO:0000256" key="7">
    <source>
        <dbReference type="ARBA" id="ARBA00022833"/>
    </source>
</evidence>
<dbReference type="GO" id="GO:0030687">
    <property type="term" value="C:preribosome, large subunit precursor"/>
    <property type="evidence" value="ECO:0007669"/>
    <property type="project" value="TreeGrafter"/>
</dbReference>
<comment type="subcellular location">
    <subcellularLocation>
        <location evidence="1">Cytoplasm</location>
    </subcellularLocation>
</comment>
<evidence type="ECO:0000256" key="2">
    <source>
        <dbReference type="ARBA" id="ARBA00022490"/>
    </source>
</evidence>
<dbReference type="Pfam" id="PF12756">
    <property type="entry name" value="zf-C2H2_2"/>
    <property type="match status" value="1"/>
</dbReference>
<reference evidence="11" key="1">
    <citation type="submission" date="2023-06" db="EMBL/GenBank/DDBJ databases">
        <title>Genome-scale phylogeny and comparative genomics of the fungal order Sordariales.</title>
        <authorList>
            <consortium name="Lawrence Berkeley National Laboratory"/>
            <person name="Hensen N."/>
            <person name="Bonometti L."/>
            <person name="Westerberg I."/>
            <person name="Brannstrom I.O."/>
            <person name="Guillou S."/>
            <person name="Cros-Aarteil S."/>
            <person name="Calhoun S."/>
            <person name="Haridas S."/>
            <person name="Kuo A."/>
            <person name="Mondo S."/>
            <person name="Pangilinan J."/>
            <person name="Riley R."/>
            <person name="LaButti K."/>
            <person name="Andreopoulos B."/>
            <person name="Lipzen A."/>
            <person name="Chen C."/>
            <person name="Yanf M."/>
            <person name="Daum C."/>
            <person name="Ng V."/>
            <person name="Clum A."/>
            <person name="Steindorff A."/>
            <person name="Ohm R."/>
            <person name="Martin F."/>
            <person name="Silar P."/>
            <person name="Natvig D."/>
            <person name="Lalanne C."/>
            <person name="Gautier V."/>
            <person name="Ament-velasquez S.L."/>
            <person name="Kruys A."/>
            <person name="Hutchinson M.I."/>
            <person name="Powell A.J."/>
            <person name="Barry K."/>
            <person name="Miller A.N."/>
            <person name="Grigoriev I.V."/>
            <person name="Debuchy R."/>
            <person name="Gladieux P."/>
            <person name="Thoren M.H."/>
            <person name="Johannesson H."/>
        </authorList>
    </citation>
    <scope>NUCLEOTIDE SEQUENCE</scope>
    <source>
        <strain evidence="11">SMH3187-1</strain>
    </source>
</reference>
<keyword evidence="4" id="KW-0479">Metal-binding</keyword>
<feature type="region of interest" description="Disordered" evidence="9">
    <location>
        <begin position="479"/>
        <end position="504"/>
    </location>
</feature>
<evidence type="ECO:0000256" key="1">
    <source>
        <dbReference type="ARBA" id="ARBA00004496"/>
    </source>
</evidence>
<keyword evidence="7" id="KW-0862">Zinc</keyword>
<dbReference type="InterPro" id="IPR013087">
    <property type="entry name" value="Znf_C2H2_type"/>
</dbReference>
<feature type="domain" description="C2H2-type" evidence="10">
    <location>
        <begin position="29"/>
        <end position="51"/>
    </location>
</feature>
<evidence type="ECO:0000313" key="12">
    <source>
        <dbReference type="Proteomes" id="UP001172155"/>
    </source>
</evidence>
<evidence type="ECO:0000256" key="5">
    <source>
        <dbReference type="ARBA" id="ARBA00022737"/>
    </source>
</evidence>
<feature type="compositionally biased region" description="Acidic residues" evidence="9">
    <location>
        <begin position="369"/>
        <end position="379"/>
    </location>
</feature>
<name>A0AA40EPQ8_9PEZI</name>
<keyword evidence="5" id="KW-0677">Repeat</keyword>
<dbReference type="EMBL" id="JAUKUD010000005">
    <property type="protein sequence ID" value="KAK0743238.1"/>
    <property type="molecule type" value="Genomic_DNA"/>
</dbReference>
<feature type="compositionally biased region" description="Basic and acidic residues" evidence="9">
    <location>
        <begin position="493"/>
        <end position="504"/>
    </location>
</feature>
<comment type="caution">
    <text evidence="11">The sequence shown here is derived from an EMBL/GenBank/DDBJ whole genome shotgun (WGS) entry which is preliminary data.</text>
</comment>
<feature type="domain" description="C2H2-type" evidence="10">
    <location>
        <begin position="94"/>
        <end position="116"/>
    </location>
</feature>